<name>A0A3N4HJ88_ASCIM</name>
<dbReference type="InterPro" id="IPR000719">
    <property type="entry name" value="Prot_kinase_dom"/>
</dbReference>
<evidence type="ECO:0000259" key="9">
    <source>
        <dbReference type="PROSITE" id="PS50011"/>
    </source>
</evidence>
<keyword evidence="5 10" id="KW-0418">Kinase</keyword>
<dbReference type="Gene3D" id="1.10.510.10">
    <property type="entry name" value="Transferase(Phosphotransferase) domain 1"/>
    <property type="match status" value="1"/>
</dbReference>
<feature type="compositionally biased region" description="Basic and acidic residues" evidence="8">
    <location>
        <begin position="128"/>
        <end position="148"/>
    </location>
</feature>
<feature type="compositionally biased region" description="Basic residues" evidence="8">
    <location>
        <begin position="293"/>
        <end position="305"/>
    </location>
</feature>
<dbReference type="EC" id="2.7.11.1" evidence="1"/>
<sequence length="834" mass="95046">MASPHGSHSEEGEIVEGVSEKAPPSLPSVAAQHVDRSSRKDRSSNSPSIIDASSNRTPRYRAATPVDAPESRKRRRSEDWDRDDRRDRRGSMPRSPRDPPRVIHRPRVSYADIDRSQPPEPIVLPTETRYKAADDPAHWRRDSRDLRARSRTKSRSPPPIRYDRRDSRARDYRDDYRDGYRDRRDYDHRRDRDDHRGRWRRDEPVSERGHGPASYNSKKRETENRYEAPDQRNGRGSGPGHTSNGKSDLNNSAPSSGPKKVTIEEPPKEIKAPEPEPVIEEPVDEEKIIEERRKRREAIKAKHRLQQVQNGSAPGTPATPRTPASPASPKPEEPAAPEAKPIVNPVVKAIQEETDSAPQSPDIESREESPSTFDLGKEPADKKGEDAEPSAADYDPVRDMEEDQRRNEQRLHDQEASAADFNERDSDNDMLMPEAKKEEPKDDDDDFDMFAEGDDDDMFAEKPNKLDQPQKVGKVVDSSKVAQGVAIKVNLLDNSDDPEGYYRVLLGELLDDRYQVQANLGKGSFASVIRCLDMKTNTLKAIKMIRNNETLKKTALKEMAILRKLEEADPEDKKHIVRFERHFEHKGHLCLVFENLSINLREVLKKFGRDVGINLKAVRAYAQQLFLGLAHLRKCNIMHADLKPDNILVNDQRNILKICDLGSASDASENEITPYLASRFYRAPEIILGMPYDFSIDMWAAGCTLYELYTGKILFTGRSNNQMLKAIMECRGKFSSKMLKKAHFAHLHFDEMLNFKSIEQDKITGKDVVRTVNITKPVREIKTRVLSSTSSNDAEMKELNLFIDLLDKCLNLNPEKRCSPTEALRHPFINRTAK</sequence>
<keyword evidence="3" id="KW-0808">Transferase</keyword>
<dbReference type="PROSITE" id="PS50011">
    <property type="entry name" value="PROTEIN_KINASE_DOM"/>
    <property type="match status" value="1"/>
</dbReference>
<feature type="compositionally biased region" description="Basic and acidic residues" evidence="8">
    <location>
        <begin position="218"/>
        <end position="233"/>
    </location>
</feature>
<proteinExistence type="inferred from homology"/>
<dbReference type="STRING" id="1160509.A0A3N4HJ88"/>
<feature type="compositionally biased region" description="Polar residues" evidence="8">
    <location>
        <begin position="240"/>
        <end position="255"/>
    </location>
</feature>
<protein>
    <recommendedName>
        <fullName evidence="1">non-specific serine/threonine protein kinase</fullName>
        <ecNumber evidence="1">2.7.11.1</ecNumber>
    </recommendedName>
</protein>
<evidence type="ECO:0000256" key="7">
    <source>
        <dbReference type="ARBA" id="ARBA00023596"/>
    </source>
</evidence>
<evidence type="ECO:0000256" key="1">
    <source>
        <dbReference type="ARBA" id="ARBA00012513"/>
    </source>
</evidence>
<keyword evidence="11" id="KW-1185">Reference proteome</keyword>
<organism evidence="10 11">
    <name type="scientific">Ascobolus immersus RN42</name>
    <dbReference type="NCBI Taxonomy" id="1160509"/>
    <lineage>
        <taxon>Eukaryota</taxon>
        <taxon>Fungi</taxon>
        <taxon>Dikarya</taxon>
        <taxon>Ascomycota</taxon>
        <taxon>Pezizomycotina</taxon>
        <taxon>Pezizomycetes</taxon>
        <taxon>Pezizales</taxon>
        <taxon>Ascobolaceae</taxon>
        <taxon>Ascobolus</taxon>
    </lineage>
</organism>
<keyword evidence="2" id="KW-0723">Serine/threonine-protein kinase</keyword>
<accession>A0A3N4HJ88</accession>
<feature type="domain" description="Protein kinase" evidence="9">
    <location>
        <begin position="514"/>
        <end position="829"/>
    </location>
</feature>
<dbReference type="GO" id="GO:0004674">
    <property type="term" value="F:protein serine/threonine kinase activity"/>
    <property type="evidence" value="ECO:0007669"/>
    <property type="project" value="UniProtKB-KW"/>
</dbReference>
<dbReference type="FunFam" id="1.10.510.10:FF:000078">
    <property type="entry name" value="Serine/threonine-protein kinase PRP4 homolog"/>
    <property type="match status" value="1"/>
</dbReference>
<feature type="compositionally biased region" description="Basic and acidic residues" evidence="8">
    <location>
        <begin position="161"/>
        <end position="210"/>
    </location>
</feature>
<dbReference type="SMART" id="SM00220">
    <property type="entry name" value="S_TKc"/>
    <property type="match status" value="1"/>
</dbReference>
<evidence type="ECO:0000256" key="8">
    <source>
        <dbReference type="SAM" id="MobiDB-lite"/>
    </source>
</evidence>
<feature type="region of interest" description="Disordered" evidence="8">
    <location>
        <begin position="1"/>
        <end position="473"/>
    </location>
</feature>
<dbReference type="InterPro" id="IPR008271">
    <property type="entry name" value="Ser/Thr_kinase_AS"/>
</dbReference>
<dbReference type="GO" id="GO:0045292">
    <property type="term" value="P:mRNA cis splicing, via spliceosome"/>
    <property type="evidence" value="ECO:0007669"/>
    <property type="project" value="InterPro"/>
</dbReference>
<dbReference type="AlphaFoldDB" id="A0A3N4HJ88"/>
<feature type="compositionally biased region" description="Low complexity" evidence="8">
    <location>
        <begin position="44"/>
        <end position="55"/>
    </location>
</feature>
<dbReference type="SUPFAM" id="SSF56112">
    <property type="entry name" value="Protein kinase-like (PK-like)"/>
    <property type="match status" value="1"/>
</dbReference>
<comment type="similarity">
    <text evidence="7">Belongs to the protein kinase superfamily. CMGC Ser/Thr protein kinase family.</text>
</comment>
<evidence type="ECO:0000313" key="11">
    <source>
        <dbReference type="Proteomes" id="UP000275078"/>
    </source>
</evidence>
<dbReference type="CDD" id="cd14135">
    <property type="entry name" value="STKc_PRP4"/>
    <property type="match status" value="1"/>
</dbReference>
<dbReference type="Gene3D" id="3.30.200.20">
    <property type="entry name" value="Phosphorylase Kinase, domain 1"/>
    <property type="match status" value="1"/>
</dbReference>
<feature type="compositionally biased region" description="Basic and acidic residues" evidence="8">
    <location>
        <begin position="76"/>
        <end position="101"/>
    </location>
</feature>
<evidence type="ECO:0000313" key="10">
    <source>
        <dbReference type="EMBL" id="RPA73939.1"/>
    </source>
</evidence>
<dbReference type="InterPro" id="IPR011009">
    <property type="entry name" value="Kinase-like_dom_sf"/>
</dbReference>
<dbReference type="Proteomes" id="UP000275078">
    <property type="component" value="Unassembled WGS sequence"/>
</dbReference>
<evidence type="ECO:0000256" key="4">
    <source>
        <dbReference type="ARBA" id="ARBA00022741"/>
    </source>
</evidence>
<dbReference type="PANTHER" id="PTHR24058:SF103">
    <property type="entry name" value="SERINE_THREONINE-PROTEIN KINASE PRP4 HOMOLOG"/>
    <property type="match status" value="1"/>
</dbReference>
<evidence type="ECO:0000256" key="5">
    <source>
        <dbReference type="ARBA" id="ARBA00022777"/>
    </source>
</evidence>
<dbReference type="EMBL" id="ML119806">
    <property type="protein sequence ID" value="RPA73939.1"/>
    <property type="molecule type" value="Genomic_DNA"/>
</dbReference>
<dbReference type="OrthoDB" id="9332038at2759"/>
<gene>
    <name evidence="10" type="ORF">BJ508DRAFT_418838</name>
</gene>
<dbReference type="PROSITE" id="PS00108">
    <property type="entry name" value="PROTEIN_KINASE_ST"/>
    <property type="match status" value="1"/>
</dbReference>
<keyword evidence="4" id="KW-0547">Nucleotide-binding</keyword>
<keyword evidence="6" id="KW-0067">ATP-binding</keyword>
<feature type="compositionally biased region" description="Basic and acidic residues" evidence="8">
    <location>
        <begin position="395"/>
        <end position="427"/>
    </location>
</feature>
<evidence type="ECO:0000256" key="2">
    <source>
        <dbReference type="ARBA" id="ARBA00022527"/>
    </source>
</evidence>
<dbReference type="InterPro" id="IPR044092">
    <property type="entry name" value="STKc_PRP4"/>
</dbReference>
<evidence type="ECO:0000256" key="3">
    <source>
        <dbReference type="ARBA" id="ARBA00022679"/>
    </source>
</evidence>
<dbReference type="PANTHER" id="PTHR24058">
    <property type="entry name" value="DUAL SPECIFICITY PROTEIN KINASE"/>
    <property type="match status" value="1"/>
</dbReference>
<feature type="compositionally biased region" description="Low complexity" evidence="8">
    <location>
        <begin position="312"/>
        <end position="327"/>
    </location>
</feature>
<evidence type="ECO:0000256" key="6">
    <source>
        <dbReference type="ARBA" id="ARBA00022840"/>
    </source>
</evidence>
<feature type="compositionally biased region" description="Basic and acidic residues" evidence="8">
    <location>
        <begin position="261"/>
        <end position="274"/>
    </location>
</feature>
<dbReference type="Pfam" id="PF00069">
    <property type="entry name" value="Pkinase"/>
    <property type="match status" value="1"/>
</dbReference>
<reference evidence="10 11" key="1">
    <citation type="journal article" date="2018" name="Nat. Ecol. Evol.">
        <title>Pezizomycetes genomes reveal the molecular basis of ectomycorrhizal truffle lifestyle.</title>
        <authorList>
            <person name="Murat C."/>
            <person name="Payen T."/>
            <person name="Noel B."/>
            <person name="Kuo A."/>
            <person name="Morin E."/>
            <person name="Chen J."/>
            <person name="Kohler A."/>
            <person name="Krizsan K."/>
            <person name="Balestrini R."/>
            <person name="Da Silva C."/>
            <person name="Montanini B."/>
            <person name="Hainaut M."/>
            <person name="Levati E."/>
            <person name="Barry K.W."/>
            <person name="Belfiori B."/>
            <person name="Cichocki N."/>
            <person name="Clum A."/>
            <person name="Dockter R.B."/>
            <person name="Fauchery L."/>
            <person name="Guy J."/>
            <person name="Iotti M."/>
            <person name="Le Tacon F."/>
            <person name="Lindquist E.A."/>
            <person name="Lipzen A."/>
            <person name="Malagnac F."/>
            <person name="Mello A."/>
            <person name="Molinier V."/>
            <person name="Miyauchi S."/>
            <person name="Poulain J."/>
            <person name="Riccioni C."/>
            <person name="Rubini A."/>
            <person name="Sitrit Y."/>
            <person name="Splivallo R."/>
            <person name="Traeger S."/>
            <person name="Wang M."/>
            <person name="Zifcakova L."/>
            <person name="Wipf D."/>
            <person name="Zambonelli A."/>
            <person name="Paolocci F."/>
            <person name="Nowrousian M."/>
            <person name="Ottonello S."/>
            <person name="Baldrian P."/>
            <person name="Spatafora J.W."/>
            <person name="Henrissat B."/>
            <person name="Nagy L.G."/>
            <person name="Aury J.M."/>
            <person name="Wincker P."/>
            <person name="Grigoriev I.V."/>
            <person name="Bonfante P."/>
            <person name="Martin F.M."/>
        </authorList>
    </citation>
    <scope>NUCLEOTIDE SEQUENCE [LARGE SCALE GENOMIC DNA]</scope>
    <source>
        <strain evidence="10 11">RN42</strain>
    </source>
</reference>
<feature type="compositionally biased region" description="Basic and acidic residues" evidence="8">
    <location>
        <begin position="33"/>
        <end position="43"/>
    </location>
</feature>
<feature type="compositionally biased region" description="Acidic residues" evidence="8">
    <location>
        <begin position="441"/>
        <end position="458"/>
    </location>
</feature>
<dbReference type="GO" id="GO:0005524">
    <property type="term" value="F:ATP binding"/>
    <property type="evidence" value="ECO:0007669"/>
    <property type="project" value="UniProtKB-KW"/>
</dbReference>
<dbReference type="InterPro" id="IPR050494">
    <property type="entry name" value="Ser_Thr_dual-spec_kinase"/>
</dbReference>
<feature type="compositionally biased region" description="Basic and acidic residues" evidence="8">
    <location>
        <begin position="363"/>
        <end position="386"/>
    </location>
</feature>